<dbReference type="InterPro" id="IPR014745">
    <property type="entry name" value="MHC_II_a/b_N"/>
</dbReference>
<dbReference type="AlphaFoldDB" id="A0A6P9CUB6"/>
<keyword evidence="3" id="KW-0472">Membrane</keyword>
<keyword evidence="5" id="KW-0732">Signal</keyword>
<keyword evidence="7" id="KW-1185">Reference proteome</keyword>
<dbReference type="GO" id="GO:0002250">
    <property type="term" value="P:adaptive immune response"/>
    <property type="evidence" value="ECO:0007669"/>
    <property type="project" value="UniProtKB-KW"/>
</dbReference>
<dbReference type="KEGG" id="pgut:117673477"/>
<evidence type="ECO:0000256" key="2">
    <source>
        <dbReference type="ARBA" id="ARBA00022692"/>
    </source>
</evidence>
<dbReference type="OrthoDB" id="10043043at2759"/>
<feature type="chain" id="PRO_5047275552" evidence="5">
    <location>
        <begin position="20"/>
        <end position="167"/>
    </location>
</feature>
<dbReference type="InterPro" id="IPR011162">
    <property type="entry name" value="MHC_I/II-like_Ag-recog"/>
</dbReference>
<dbReference type="InterPro" id="IPR003597">
    <property type="entry name" value="Ig_C1-set"/>
</dbReference>
<dbReference type="Gene3D" id="2.60.40.10">
    <property type="entry name" value="Immunoglobulins"/>
    <property type="match status" value="1"/>
</dbReference>
<dbReference type="Proteomes" id="UP001652622">
    <property type="component" value="Unplaced"/>
</dbReference>
<dbReference type="GO" id="GO:0042613">
    <property type="term" value="C:MHC class II protein complex"/>
    <property type="evidence" value="ECO:0007669"/>
    <property type="project" value="UniProtKB-KW"/>
</dbReference>
<comment type="subcellular location">
    <subcellularLocation>
        <location evidence="1">Membrane</location>
        <topology evidence="1">Single-pass type I membrane protein</topology>
    </subcellularLocation>
</comment>
<accession>A0A6P9CUB6</accession>
<evidence type="ECO:0000313" key="8">
    <source>
        <dbReference type="RefSeq" id="XP_034286777.2"/>
    </source>
</evidence>
<dbReference type="InterPro" id="IPR007110">
    <property type="entry name" value="Ig-like_dom"/>
</dbReference>
<dbReference type="Gene3D" id="3.10.320.10">
    <property type="entry name" value="Class II Histocompatibility Antigen, M Beta Chain, Chain B, domain 1"/>
    <property type="match status" value="1"/>
</dbReference>
<dbReference type="GO" id="GO:0002504">
    <property type="term" value="P:antigen processing and presentation of peptide or polysaccharide antigen via MHC class II"/>
    <property type="evidence" value="ECO:0007669"/>
    <property type="project" value="UniProtKB-KW"/>
</dbReference>
<gene>
    <name evidence="8" type="primary">LOC117673477</name>
</gene>
<dbReference type="Pfam" id="PF07654">
    <property type="entry name" value="C1-set"/>
    <property type="match status" value="1"/>
</dbReference>
<evidence type="ECO:0000256" key="4">
    <source>
        <dbReference type="ARBA" id="ARBA00023180"/>
    </source>
</evidence>
<dbReference type="PANTHER" id="PTHR19944">
    <property type="entry name" value="MHC CLASS II-RELATED"/>
    <property type="match status" value="1"/>
</dbReference>
<evidence type="ECO:0000256" key="1">
    <source>
        <dbReference type="ARBA" id="ARBA00004479"/>
    </source>
</evidence>
<dbReference type="SUPFAM" id="SSF54452">
    <property type="entry name" value="MHC antigen-recognition domain"/>
    <property type="match status" value="1"/>
</dbReference>
<feature type="signal peptide" evidence="5">
    <location>
        <begin position="1"/>
        <end position="19"/>
    </location>
</feature>
<reference evidence="8" key="1">
    <citation type="submission" date="2025-08" db="UniProtKB">
        <authorList>
            <consortium name="RefSeq"/>
        </authorList>
    </citation>
    <scope>IDENTIFICATION</scope>
    <source>
        <tissue evidence="8">Blood</tissue>
    </source>
</reference>
<keyword evidence="4" id="KW-0325">Glycoprotein</keyword>
<protein>
    <submittedName>
        <fullName evidence="8">HLA class II histocompatibility antigen, DM beta chain</fullName>
    </submittedName>
</protein>
<sequence>MPPPWLLLILALSAPPAGGFVLHLETDCFLSADGRLLQPRWTLFFNKMPFTCFDFQRKAFVPCGLGASVPWNYSGEPVAQWLMETSQELPQEDAQRCPLQGQALWGQTGDRRTAPKVLISPVAPQNTPYPIMLACMAWGFYPGDVNMTWLWNGEPVKDRLDPPAGHQ</sequence>
<evidence type="ECO:0000259" key="6">
    <source>
        <dbReference type="PROSITE" id="PS50835"/>
    </source>
</evidence>
<dbReference type="RefSeq" id="XP_034286777.2">
    <property type="nucleotide sequence ID" value="XM_034430886.2"/>
</dbReference>
<dbReference type="InterPro" id="IPR013783">
    <property type="entry name" value="Ig-like_fold"/>
</dbReference>
<evidence type="ECO:0000313" key="7">
    <source>
        <dbReference type="Proteomes" id="UP001652622"/>
    </source>
</evidence>
<dbReference type="GeneID" id="117673477"/>
<evidence type="ECO:0000256" key="5">
    <source>
        <dbReference type="SAM" id="SignalP"/>
    </source>
</evidence>
<dbReference type="SUPFAM" id="SSF48726">
    <property type="entry name" value="Immunoglobulin"/>
    <property type="match status" value="1"/>
</dbReference>
<evidence type="ECO:0000256" key="3">
    <source>
        <dbReference type="ARBA" id="ARBA00022989"/>
    </source>
</evidence>
<keyword evidence="3" id="KW-1133">Transmembrane helix</keyword>
<feature type="domain" description="Ig-like" evidence="6">
    <location>
        <begin position="115"/>
        <end position="167"/>
    </location>
</feature>
<dbReference type="InParanoid" id="A0A6P9CUB6"/>
<dbReference type="InterPro" id="IPR036179">
    <property type="entry name" value="Ig-like_dom_sf"/>
</dbReference>
<dbReference type="PROSITE" id="PS50835">
    <property type="entry name" value="IG_LIKE"/>
    <property type="match status" value="1"/>
</dbReference>
<organism evidence="7 8">
    <name type="scientific">Pantherophis guttatus</name>
    <name type="common">Corn snake</name>
    <name type="synonym">Elaphe guttata</name>
    <dbReference type="NCBI Taxonomy" id="94885"/>
    <lineage>
        <taxon>Eukaryota</taxon>
        <taxon>Metazoa</taxon>
        <taxon>Chordata</taxon>
        <taxon>Craniata</taxon>
        <taxon>Vertebrata</taxon>
        <taxon>Euteleostomi</taxon>
        <taxon>Lepidosauria</taxon>
        <taxon>Squamata</taxon>
        <taxon>Bifurcata</taxon>
        <taxon>Unidentata</taxon>
        <taxon>Episquamata</taxon>
        <taxon>Toxicofera</taxon>
        <taxon>Serpentes</taxon>
        <taxon>Colubroidea</taxon>
        <taxon>Colubridae</taxon>
        <taxon>Colubrinae</taxon>
        <taxon>Pantherophis</taxon>
    </lineage>
</organism>
<dbReference type="PANTHER" id="PTHR19944:SF65">
    <property type="entry name" value="HLA CLASS II HISTOCOMPATIBILITY ANTIGEN, DM BETA CHAIN"/>
    <property type="match status" value="1"/>
</dbReference>
<proteinExistence type="predicted"/>
<keyword evidence="2" id="KW-0812">Transmembrane</keyword>
<name>A0A6P9CUB6_PANGU</name>
<dbReference type="InterPro" id="IPR050160">
    <property type="entry name" value="MHC/Immunoglobulin"/>
</dbReference>